<protein>
    <submittedName>
        <fullName evidence="3">Uncharacterized protein</fullName>
    </submittedName>
</protein>
<gene>
    <name evidence="3" type="ORF">MTIM_53490</name>
</gene>
<evidence type="ECO:0000256" key="2">
    <source>
        <dbReference type="SAM" id="MobiDB-lite"/>
    </source>
</evidence>
<feature type="region of interest" description="Disordered" evidence="2">
    <location>
        <begin position="1"/>
        <end position="26"/>
    </location>
</feature>
<evidence type="ECO:0000256" key="1">
    <source>
        <dbReference type="ARBA" id="ARBA00024029"/>
    </source>
</evidence>
<feature type="compositionally biased region" description="Basic and acidic residues" evidence="2">
    <location>
        <begin position="14"/>
        <end position="26"/>
    </location>
</feature>
<dbReference type="SUPFAM" id="SSF102215">
    <property type="entry name" value="Creatininase"/>
    <property type="match status" value="1"/>
</dbReference>
<comment type="similarity">
    <text evidence="1">Belongs to the creatininase superfamily.</text>
</comment>
<dbReference type="InterPro" id="IPR003785">
    <property type="entry name" value="Creatininase/forma_Hydrolase"/>
</dbReference>
<dbReference type="Gene3D" id="3.40.50.10310">
    <property type="entry name" value="Creatininase"/>
    <property type="match status" value="1"/>
</dbReference>
<keyword evidence="4" id="KW-1185">Reference proteome</keyword>
<evidence type="ECO:0000313" key="3">
    <source>
        <dbReference type="EMBL" id="GFG99470.1"/>
    </source>
</evidence>
<dbReference type="EMBL" id="BLLA01000005">
    <property type="protein sequence ID" value="GFG99470.1"/>
    <property type="molecule type" value="Genomic_DNA"/>
</dbReference>
<reference evidence="3 4" key="1">
    <citation type="journal article" date="2019" name="Emerg. Microbes Infect.">
        <title>Comprehensive subspecies identification of 175 nontuberculous mycobacteria species based on 7547 genomic profiles.</title>
        <authorList>
            <person name="Matsumoto Y."/>
            <person name="Kinjo T."/>
            <person name="Motooka D."/>
            <person name="Nabeya D."/>
            <person name="Jung N."/>
            <person name="Uechi K."/>
            <person name="Horii T."/>
            <person name="Iida T."/>
            <person name="Fujita J."/>
            <person name="Nakamura S."/>
        </authorList>
    </citation>
    <scope>NUCLEOTIDE SEQUENCE [LARGE SCALE GENOMIC DNA]</scope>
    <source>
        <strain evidence="3 4">JCM 30726</strain>
    </source>
</reference>
<dbReference type="AlphaFoldDB" id="A0A7I9ZEN5"/>
<proteinExistence type="inferred from homology"/>
<sequence length="120" mass="13148">MATRYSPTSYNKPTTREPHEGRLYPSRDDWAEARIAAGIQSSNHDDMHAGELETSILLASCPDYLREGWQTSDHTASDRRYLTTLGIHAYTPTGIIGYPSHATETKGNKASTTSAATPPP</sequence>
<dbReference type="RefSeq" id="WP_373888727.1">
    <property type="nucleotide sequence ID" value="NZ_BLLA01000005.1"/>
</dbReference>
<feature type="compositionally biased region" description="Polar residues" evidence="2">
    <location>
        <begin position="108"/>
        <end position="120"/>
    </location>
</feature>
<feature type="region of interest" description="Disordered" evidence="2">
    <location>
        <begin position="99"/>
        <end position="120"/>
    </location>
</feature>
<dbReference type="Proteomes" id="UP000465301">
    <property type="component" value="Unassembled WGS sequence"/>
</dbReference>
<name>A0A7I9ZEN5_9MYCO</name>
<evidence type="ECO:0000313" key="4">
    <source>
        <dbReference type="Proteomes" id="UP000465301"/>
    </source>
</evidence>
<accession>A0A7I9ZEN5</accession>
<comment type="caution">
    <text evidence="3">The sequence shown here is derived from an EMBL/GenBank/DDBJ whole genome shotgun (WGS) entry which is preliminary data.</text>
</comment>
<dbReference type="Pfam" id="PF02633">
    <property type="entry name" value="Creatininase"/>
    <property type="match status" value="1"/>
</dbReference>
<dbReference type="InterPro" id="IPR024087">
    <property type="entry name" value="Creatininase-like_sf"/>
</dbReference>
<organism evidence="3 4">
    <name type="scientific">Mycobacterium timonense</name>
    <dbReference type="NCBI Taxonomy" id="701043"/>
    <lineage>
        <taxon>Bacteria</taxon>
        <taxon>Bacillati</taxon>
        <taxon>Actinomycetota</taxon>
        <taxon>Actinomycetes</taxon>
        <taxon>Mycobacteriales</taxon>
        <taxon>Mycobacteriaceae</taxon>
        <taxon>Mycobacterium</taxon>
        <taxon>Mycobacterium avium complex (MAC)</taxon>
    </lineage>
</organism>
<feature type="compositionally biased region" description="Polar residues" evidence="2">
    <location>
        <begin position="1"/>
        <end position="13"/>
    </location>
</feature>